<evidence type="ECO:0000313" key="1">
    <source>
        <dbReference type="EMBL" id="GAE26880.1"/>
    </source>
</evidence>
<organism evidence="1 2">
    <name type="scientific">Halalkalibacter wakoensis JCM 9140</name>
    <dbReference type="NCBI Taxonomy" id="1236970"/>
    <lineage>
        <taxon>Bacteria</taxon>
        <taxon>Bacillati</taxon>
        <taxon>Bacillota</taxon>
        <taxon>Bacilli</taxon>
        <taxon>Bacillales</taxon>
        <taxon>Bacillaceae</taxon>
        <taxon>Halalkalibacter</taxon>
    </lineage>
</organism>
<dbReference type="STRING" id="1236970.JCM9140_2985"/>
<accession>W4Q4J8</accession>
<dbReference type="AlphaFoldDB" id="W4Q4J8"/>
<gene>
    <name evidence="1" type="ORF">JCM9140_2985</name>
</gene>
<dbReference type="Proteomes" id="UP000018890">
    <property type="component" value="Unassembled WGS sequence"/>
</dbReference>
<reference evidence="1" key="1">
    <citation type="journal article" date="2014" name="Genome Announc.">
        <title>Draft Genome Sequences of Three Alkaliphilic Bacillus Strains, Bacillus wakoensis JCM 9140T, Bacillus akibai JCM 9157T, and Bacillus hemicellulosilyticus JCM 9152T.</title>
        <authorList>
            <person name="Yuki M."/>
            <person name="Oshima K."/>
            <person name="Suda W."/>
            <person name="Oshida Y."/>
            <person name="Kitamura K."/>
            <person name="Iida T."/>
            <person name="Hattori M."/>
            <person name="Ohkuma M."/>
        </authorList>
    </citation>
    <scope>NUCLEOTIDE SEQUENCE [LARGE SCALE GENOMIC DNA]</scope>
    <source>
        <strain evidence="1">JCM 9140</strain>
    </source>
</reference>
<dbReference type="EMBL" id="BAUT01000034">
    <property type="protein sequence ID" value="GAE26880.1"/>
    <property type="molecule type" value="Genomic_DNA"/>
</dbReference>
<dbReference type="RefSeq" id="WP_034747213.1">
    <property type="nucleotide sequence ID" value="NZ_BAUT01000034.1"/>
</dbReference>
<proteinExistence type="predicted"/>
<keyword evidence="2" id="KW-1185">Reference proteome</keyword>
<dbReference type="OrthoDB" id="2056503at2"/>
<sequence>MYIGDVLKERMDCFNMSGDELCEEALIDADDLKSILNNEVSYDKIDELTISFISQVLYCKPEYFISEQYRDNDLVKSCLNRGSSTPKSNEVKGILQGFSEDLSFLMELKRDLEEGI</sequence>
<evidence type="ECO:0000313" key="2">
    <source>
        <dbReference type="Proteomes" id="UP000018890"/>
    </source>
</evidence>
<evidence type="ECO:0008006" key="3">
    <source>
        <dbReference type="Google" id="ProtNLM"/>
    </source>
</evidence>
<comment type="caution">
    <text evidence="1">The sequence shown here is derived from an EMBL/GenBank/DDBJ whole genome shotgun (WGS) entry which is preliminary data.</text>
</comment>
<protein>
    <recommendedName>
        <fullName evidence="3">HTH cro/C1-type domain-containing protein</fullName>
    </recommendedName>
</protein>
<name>W4Q4J8_9BACI</name>